<feature type="transmembrane region" description="Helical" evidence="6">
    <location>
        <begin position="463"/>
        <end position="483"/>
    </location>
</feature>
<feature type="transmembrane region" description="Helical" evidence="6">
    <location>
        <begin position="144"/>
        <end position="170"/>
    </location>
</feature>
<evidence type="ECO:0000313" key="7">
    <source>
        <dbReference type="EMBL" id="CDO56296.1"/>
    </source>
</evidence>
<evidence type="ECO:0000256" key="1">
    <source>
        <dbReference type="ARBA" id="ARBA00004141"/>
    </source>
</evidence>
<feature type="transmembrane region" description="Helical" evidence="6">
    <location>
        <begin position="495"/>
        <end position="516"/>
    </location>
</feature>
<feature type="transmembrane region" description="Helical" evidence="6">
    <location>
        <begin position="522"/>
        <end position="542"/>
    </location>
</feature>
<keyword evidence="8" id="KW-1185">Reference proteome</keyword>
<keyword evidence="2 6" id="KW-0812">Transmembrane</keyword>
<evidence type="ECO:0000256" key="3">
    <source>
        <dbReference type="ARBA" id="ARBA00022989"/>
    </source>
</evidence>
<dbReference type="OrthoDB" id="2502820at2759"/>
<evidence type="ECO:0000256" key="2">
    <source>
        <dbReference type="ARBA" id="ARBA00022692"/>
    </source>
</evidence>
<proteinExistence type="predicted"/>
<dbReference type="AlphaFoldDB" id="A0A0J9XHB0"/>
<evidence type="ECO:0000256" key="4">
    <source>
        <dbReference type="ARBA" id="ARBA00023136"/>
    </source>
</evidence>
<feature type="transmembrane region" description="Helical" evidence="6">
    <location>
        <begin position="405"/>
        <end position="426"/>
    </location>
</feature>
<feature type="transmembrane region" description="Helical" evidence="6">
    <location>
        <begin position="438"/>
        <end position="457"/>
    </location>
</feature>
<feature type="transmembrane region" description="Helical" evidence="6">
    <location>
        <begin position="44"/>
        <end position="64"/>
    </location>
</feature>
<gene>
    <name evidence="7" type="ORF">BN980_GECA14s02342g</name>
</gene>
<feature type="transmembrane region" description="Helical" evidence="6">
    <location>
        <begin position="266"/>
        <end position="291"/>
    </location>
</feature>
<reference evidence="7" key="1">
    <citation type="submission" date="2014-03" db="EMBL/GenBank/DDBJ databases">
        <authorList>
            <person name="Casaregola S."/>
        </authorList>
    </citation>
    <scope>NUCLEOTIDE SEQUENCE [LARGE SCALE GENOMIC DNA]</scope>
    <source>
        <strain evidence="7">CLIB 918</strain>
    </source>
</reference>
<feature type="region of interest" description="Disordered" evidence="5">
    <location>
        <begin position="180"/>
        <end position="234"/>
    </location>
</feature>
<dbReference type="EMBL" id="CCBN010000014">
    <property type="protein sequence ID" value="CDO56296.1"/>
    <property type="molecule type" value="Genomic_DNA"/>
</dbReference>
<feature type="transmembrane region" description="Helical" evidence="6">
    <location>
        <begin position="113"/>
        <end position="132"/>
    </location>
</feature>
<dbReference type="Pfam" id="PF04172">
    <property type="entry name" value="LrgB"/>
    <property type="match status" value="1"/>
</dbReference>
<evidence type="ECO:0000313" key="8">
    <source>
        <dbReference type="Proteomes" id="UP000242525"/>
    </source>
</evidence>
<comment type="subcellular location">
    <subcellularLocation>
        <location evidence="1">Membrane</location>
        <topology evidence="1">Multi-pass membrane protein</topology>
    </subcellularLocation>
</comment>
<keyword evidence="4 6" id="KW-0472">Membrane</keyword>
<dbReference type="PANTHER" id="PTHR30249">
    <property type="entry name" value="PUTATIVE SEROTONIN TRANSPORTER"/>
    <property type="match status" value="1"/>
</dbReference>
<dbReference type="GO" id="GO:0016020">
    <property type="term" value="C:membrane"/>
    <property type="evidence" value="ECO:0007669"/>
    <property type="project" value="UniProtKB-SubCell"/>
</dbReference>
<sequence length="558" mass="61192">MHADMSQILSSIGPMGPKDSYLLLAKDVCYGIGWGVWQSRKQLWFNYVVTIAGELVLLCALYLVNYLMEFSHVLIPASVICMLLMFLGLLLLEVMIGTRRVSVLLKYLKMGTGFSLTWISLFFTPAFVQLPLAEKVSVAEAFEIGAVFLFGWLITMALMVWLVWGLRFLIGGKKKGYDRESAESDDDNASGENAGSSVELLPQNTHASNETSGLETPEPVAEINRPNNPGVSVDFNEEDELRAPQHPTIHQEPNEDMILAYRKKRIAAFVSNTIDYIIYWVMFIVGVGVYLGTGYTMPFQLALVTLSFKYALLLPQKYKVYLHPILVCAGISILVIYIMSLIYGESLFTSLHKFKTGRNYLTLFSKAYRNVLPGAGDIISTLLDTSIVVLAYPMYDYRSDLKKNFIYLMVPSAFAAFASFFVYPPLCYAVGISSTRSLAFIGRSATLALALPVVAALQGSETTVAVVGILSGIIGVIIGSFILGKKCLRVREDDYVARGVTLGINSSAVASAHLLATDPRAGALSSLSFFIFGTILIVLSAITPLGNIVRSWVGLGPL</sequence>
<feature type="transmembrane region" description="Helical" evidence="6">
    <location>
        <begin position="70"/>
        <end position="92"/>
    </location>
</feature>
<dbReference type="InterPro" id="IPR007300">
    <property type="entry name" value="CidB/LrgB"/>
</dbReference>
<evidence type="ECO:0000256" key="6">
    <source>
        <dbReference type="SAM" id="Phobius"/>
    </source>
</evidence>
<comment type="caution">
    <text evidence="7">The sequence shown here is derived from an EMBL/GenBank/DDBJ whole genome shotgun (WGS) entry which is preliminary data.</text>
</comment>
<protein>
    <recommendedName>
        <fullName evidence="9">LrgB-like protein</fullName>
    </recommendedName>
</protein>
<dbReference type="Proteomes" id="UP000242525">
    <property type="component" value="Unassembled WGS sequence"/>
</dbReference>
<feature type="transmembrane region" description="Helical" evidence="6">
    <location>
        <begin position="297"/>
        <end position="314"/>
    </location>
</feature>
<feature type="compositionally biased region" description="Polar residues" evidence="5">
    <location>
        <begin position="190"/>
        <end position="214"/>
    </location>
</feature>
<feature type="transmembrane region" description="Helical" evidence="6">
    <location>
        <begin position="321"/>
        <end position="343"/>
    </location>
</feature>
<dbReference type="PANTHER" id="PTHR30249:SF0">
    <property type="entry name" value="PLASTIDAL GLYCOLATE_GLYCERATE TRANSLOCATOR 1, CHLOROPLASTIC"/>
    <property type="match status" value="1"/>
</dbReference>
<evidence type="ECO:0008006" key="9">
    <source>
        <dbReference type="Google" id="ProtNLM"/>
    </source>
</evidence>
<keyword evidence="3 6" id="KW-1133">Transmembrane helix</keyword>
<organism evidence="7 8">
    <name type="scientific">Geotrichum candidum</name>
    <name type="common">Oospora lactis</name>
    <name type="synonym">Dipodascus geotrichum</name>
    <dbReference type="NCBI Taxonomy" id="1173061"/>
    <lineage>
        <taxon>Eukaryota</taxon>
        <taxon>Fungi</taxon>
        <taxon>Dikarya</taxon>
        <taxon>Ascomycota</taxon>
        <taxon>Saccharomycotina</taxon>
        <taxon>Dipodascomycetes</taxon>
        <taxon>Dipodascales</taxon>
        <taxon>Dipodascaceae</taxon>
        <taxon>Geotrichum</taxon>
    </lineage>
</organism>
<name>A0A0J9XHB0_GEOCN</name>
<accession>A0A0J9XHB0</accession>
<evidence type="ECO:0000256" key="5">
    <source>
        <dbReference type="SAM" id="MobiDB-lite"/>
    </source>
</evidence>